<keyword evidence="1" id="KW-0812">Transmembrane</keyword>
<reference evidence="2 3" key="1">
    <citation type="submission" date="2018-04" db="EMBL/GenBank/DDBJ databases">
        <title>Novel Campyloabacter and Helicobacter Species and Strains.</title>
        <authorList>
            <person name="Mannion A.J."/>
            <person name="Shen Z."/>
            <person name="Fox J.G."/>
        </authorList>
    </citation>
    <scope>NUCLEOTIDE SEQUENCE [LARGE SCALE GENOMIC DNA]</scope>
    <source>
        <strain evidence="2 3">MIT 17-337</strain>
    </source>
</reference>
<organism evidence="2 3">
    <name type="scientific">Helicobacter didelphidarum</name>
    <dbReference type="NCBI Taxonomy" id="2040648"/>
    <lineage>
        <taxon>Bacteria</taxon>
        <taxon>Pseudomonadati</taxon>
        <taxon>Campylobacterota</taxon>
        <taxon>Epsilonproteobacteria</taxon>
        <taxon>Campylobacterales</taxon>
        <taxon>Helicobacteraceae</taxon>
        <taxon>Helicobacter</taxon>
    </lineage>
</organism>
<accession>A0A3D8I6Q5</accession>
<name>A0A3D8I6Q5_9HELI</name>
<evidence type="ECO:0000256" key="1">
    <source>
        <dbReference type="SAM" id="Phobius"/>
    </source>
</evidence>
<dbReference type="EMBL" id="NXLQ01000097">
    <property type="protein sequence ID" value="RDU60221.1"/>
    <property type="molecule type" value="Genomic_DNA"/>
</dbReference>
<protein>
    <submittedName>
        <fullName evidence="2">Uncharacterized protein</fullName>
    </submittedName>
</protein>
<evidence type="ECO:0000313" key="3">
    <source>
        <dbReference type="Proteomes" id="UP000256379"/>
    </source>
</evidence>
<feature type="transmembrane region" description="Helical" evidence="1">
    <location>
        <begin position="120"/>
        <end position="142"/>
    </location>
</feature>
<keyword evidence="1" id="KW-0472">Membrane</keyword>
<feature type="transmembrane region" description="Helical" evidence="1">
    <location>
        <begin position="97"/>
        <end position="114"/>
    </location>
</feature>
<gene>
    <name evidence="2" type="ORF">CQA53_10995</name>
</gene>
<feature type="transmembrane region" description="Helical" evidence="1">
    <location>
        <begin position="36"/>
        <end position="55"/>
    </location>
</feature>
<feature type="transmembrane region" description="Helical" evidence="1">
    <location>
        <begin position="7"/>
        <end position="24"/>
    </location>
</feature>
<keyword evidence="1" id="KW-1133">Transmembrane helix</keyword>
<comment type="caution">
    <text evidence="2">The sequence shown here is derived from an EMBL/GenBank/DDBJ whole genome shotgun (WGS) entry which is preliminary data.</text>
</comment>
<proteinExistence type="predicted"/>
<evidence type="ECO:0000313" key="2">
    <source>
        <dbReference type="EMBL" id="RDU60221.1"/>
    </source>
</evidence>
<dbReference type="Proteomes" id="UP000256379">
    <property type="component" value="Unassembled WGS sequence"/>
</dbReference>
<keyword evidence="3" id="KW-1185">Reference proteome</keyword>
<dbReference type="AlphaFoldDB" id="A0A3D8I6Q5"/>
<sequence length="298" mass="34766">MNKNSFLLYSFLFIFFLVIGYFLMQEIPNANHKTIPIVSLCLGLLSYIILAKYLIDIWNYYVFKRSQTFIFKDGDIAYKQDNKSIKQAKIAKILRDVLYRIFPAICIAILSMRMDIHGGFVTASCLFIYCIAPQNLLFNIYLIKPHNTRKDLGGVYIYHPFLQCGFFEYGNCLIFREATWQTVFGLDEDEYSIATLDNFAYDKKGNIVCLVTLSFSLHAFLDEREFLKIYTKNTTAALLQTDIESFQTFKTMFLSLERKIFGRLIGKYNPLGYDGTIDPYINLKWIEQQRKENNGESQ</sequence>